<reference evidence="2 3" key="1">
    <citation type="submission" date="2020-03" db="EMBL/GenBank/DDBJ databases">
        <title>Genomic Encyclopedia of Type Strains, Phase IV (KMG-IV): sequencing the most valuable type-strain genomes for metagenomic binning, comparative biology and taxonomic classification.</title>
        <authorList>
            <person name="Goeker M."/>
        </authorList>
    </citation>
    <scope>NUCLEOTIDE SEQUENCE [LARGE SCALE GENOMIC DNA]</scope>
    <source>
        <strain evidence="2 3">DSM 19867</strain>
    </source>
</reference>
<protein>
    <submittedName>
        <fullName evidence="2">4-phytase/acid phosphatase</fullName>
        <ecNumber evidence="2">3.1.3.2</ecNumber>
        <ecNumber evidence="2">3.1.3.26</ecNumber>
    </submittedName>
</protein>
<dbReference type="InterPro" id="IPR029033">
    <property type="entry name" value="His_PPase_superfam"/>
</dbReference>
<dbReference type="EMBL" id="JAASRM010000001">
    <property type="protein sequence ID" value="NIK89360.1"/>
    <property type="molecule type" value="Genomic_DNA"/>
</dbReference>
<keyword evidence="2" id="KW-0378">Hydrolase</keyword>
<dbReference type="InterPro" id="IPR000560">
    <property type="entry name" value="His_Pase_clade-2"/>
</dbReference>
<dbReference type="PROSITE" id="PS00616">
    <property type="entry name" value="HIS_ACID_PHOSPHAT_1"/>
    <property type="match status" value="1"/>
</dbReference>
<dbReference type="InterPro" id="IPR033379">
    <property type="entry name" value="Acid_Pase_AS"/>
</dbReference>
<feature type="signal peptide" evidence="1">
    <location>
        <begin position="1"/>
        <end position="19"/>
    </location>
</feature>
<sequence>MRKALALSLLVAFGVQAEAASALKVERVFVLMRHGVRAPIDGEAPAGTLTARPLPQWPVAAEELTPHGAKAVAVEAELDRAWLKGEGLLSGACPAPGAVRVWTNSVSRTIATGEAYAAAFAPGCGLSVGHKELGAADPLFEPMRAPDSTFDPVKAVASINAYTGGLDALAKRHTAQIRELDKLLGCGRAEGCSPQPPSVLRPSSDGKGLDVNGAIRTTSGTAQVLVLLYAEGLAGKGTEWPAITPAALKSVGALHAALFDIFSRPPYMAAHQAGPVSQALESFITSNDAPVFNLLVGHDTNVTALAGLLGLKLASPGYATGDVAPGGALWIEMIANKKGQHFLRFFNRTQTPQQLRDLSRHDTHTRLLMPGCATGPDRSCPVESFKRILGEHIAAGN</sequence>
<organism evidence="2 3">
    <name type="scientific">Rhizomicrobium palustre</name>
    <dbReference type="NCBI Taxonomy" id="189966"/>
    <lineage>
        <taxon>Bacteria</taxon>
        <taxon>Pseudomonadati</taxon>
        <taxon>Pseudomonadota</taxon>
        <taxon>Alphaproteobacteria</taxon>
        <taxon>Micropepsales</taxon>
        <taxon>Micropepsaceae</taxon>
        <taxon>Rhizomicrobium</taxon>
    </lineage>
</organism>
<dbReference type="RefSeq" id="WP_167083454.1">
    <property type="nucleotide sequence ID" value="NZ_BAAADC010000001.1"/>
</dbReference>
<comment type="caution">
    <text evidence="2">The sequence shown here is derived from an EMBL/GenBank/DDBJ whole genome shotgun (WGS) entry which is preliminary data.</text>
</comment>
<dbReference type="Proteomes" id="UP000570514">
    <property type="component" value="Unassembled WGS sequence"/>
</dbReference>
<evidence type="ECO:0000313" key="2">
    <source>
        <dbReference type="EMBL" id="NIK89360.1"/>
    </source>
</evidence>
<proteinExistence type="predicted"/>
<dbReference type="AlphaFoldDB" id="A0A846N2N9"/>
<keyword evidence="3" id="KW-1185">Reference proteome</keyword>
<dbReference type="EC" id="3.1.3.26" evidence="2"/>
<feature type="chain" id="PRO_5032572968" evidence="1">
    <location>
        <begin position="20"/>
        <end position="397"/>
    </location>
</feature>
<accession>A0A846N2N9</accession>
<dbReference type="SUPFAM" id="SSF53254">
    <property type="entry name" value="Phosphoglycerate mutase-like"/>
    <property type="match status" value="1"/>
</dbReference>
<keyword evidence="1" id="KW-0732">Signal</keyword>
<gene>
    <name evidence="2" type="ORF">FHS83_002678</name>
</gene>
<evidence type="ECO:0000313" key="3">
    <source>
        <dbReference type="Proteomes" id="UP000570514"/>
    </source>
</evidence>
<evidence type="ECO:0000256" key="1">
    <source>
        <dbReference type="SAM" id="SignalP"/>
    </source>
</evidence>
<name>A0A846N2N9_9PROT</name>
<dbReference type="GO" id="GO:0008707">
    <property type="term" value="F:inositol hexakisphosphate 4-phosphatase activity"/>
    <property type="evidence" value="ECO:0007669"/>
    <property type="project" value="UniProtKB-EC"/>
</dbReference>
<dbReference type="Gene3D" id="3.40.50.1240">
    <property type="entry name" value="Phosphoglycerate mutase-like"/>
    <property type="match status" value="2"/>
</dbReference>
<dbReference type="Pfam" id="PF00328">
    <property type="entry name" value="His_Phos_2"/>
    <property type="match status" value="1"/>
</dbReference>
<dbReference type="GO" id="GO:0003993">
    <property type="term" value="F:acid phosphatase activity"/>
    <property type="evidence" value="ECO:0007669"/>
    <property type="project" value="UniProtKB-EC"/>
</dbReference>
<dbReference type="EC" id="3.1.3.2" evidence="2"/>